<keyword evidence="1" id="KW-1133">Transmembrane helix</keyword>
<evidence type="ECO:0000313" key="3">
    <source>
        <dbReference type="EMBL" id="MRG60689.1"/>
    </source>
</evidence>
<accession>A0A6I2F7V2</accession>
<feature type="transmembrane region" description="Helical" evidence="1">
    <location>
        <begin position="107"/>
        <end position="124"/>
    </location>
</feature>
<reference evidence="3 4" key="1">
    <citation type="submission" date="2019-10" db="EMBL/GenBank/DDBJ databases">
        <authorList>
            <person name="Nie G."/>
            <person name="Ming H."/>
            <person name="Yi B."/>
        </authorList>
    </citation>
    <scope>NUCLEOTIDE SEQUENCE [LARGE SCALE GENOMIC DNA]</scope>
    <source>
        <strain evidence="3 4">CFH 90414</strain>
    </source>
</reference>
<keyword evidence="1" id="KW-0472">Membrane</keyword>
<keyword evidence="4" id="KW-1185">Reference proteome</keyword>
<organism evidence="3 4">
    <name type="scientific">Agromyces agglutinans</name>
    <dbReference type="NCBI Taxonomy" id="2662258"/>
    <lineage>
        <taxon>Bacteria</taxon>
        <taxon>Bacillati</taxon>
        <taxon>Actinomycetota</taxon>
        <taxon>Actinomycetes</taxon>
        <taxon>Micrococcales</taxon>
        <taxon>Microbacteriaceae</taxon>
        <taxon>Agromyces</taxon>
    </lineage>
</organism>
<protein>
    <recommendedName>
        <fullName evidence="2">DUF7144 domain-containing protein</fullName>
    </recommendedName>
</protein>
<evidence type="ECO:0000256" key="1">
    <source>
        <dbReference type="SAM" id="Phobius"/>
    </source>
</evidence>
<gene>
    <name evidence="3" type="ORF">GE115_12535</name>
</gene>
<dbReference type="Proteomes" id="UP000431080">
    <property type="component" value="Unassembled WGS sequence"/>
</dbReference>
<name>A0A6I2F7V2_9MICO</name>
<dbReference type="AlphaFoldDB" id="A0A6I2F7V2"/>
<evidence type="ECO:0000259" key="2">
    <source>
        <dbReference type="Pfam" id="PF23636"/>
    </source>
</evidence>
<comment type="caution">
    <text evidence="3">The sequence shown here is derived from an EMBL/GenBank/DDBJ whole genome shotgun (WGS) entry which is preliminary data.</text>
</comment>
<feature type="transmembrane region" description="Helical" evidence="1">
    <location>
        <begin position="58"/>
        <end position="77"/>
    </location>
</feature>
<dbReference type="InterPro" id="IPR055568">
    <property type="entry name" value="DUF7144"/>
</dbReference>
<keyword evidence="1" id="KW-0812">Transmembrane</keyword>
<feature type="domain" description="DUF7144" evidence="2">
    <location>
        <begin position="13"/>
        <end position="128"/>
    </location>
</feature>
<proteinExistence type="predicted"/>
<dbReference type="RefSeq" id="WP_153685135.1">
    <property type="nucleotide sequence ID" value="NZ_WJIF01000007.1"/>
</dbReference>
<dbReference type="EMBL" id="WJIF01000007">
    <property type="protein sequence ID" value="MRG60689.1"/>
    <property type="molecule type" value="Genomic_DNA"/>
</dbReference>
<dbReference type="Pfam" id="PF23636">
    <property type="entry name" value="DUF7144"/>
    <property type="match status" value="1"/>
</dbReference>
<sequence length="137" mass="14573">MSTARATTGWVGWIGFAAIILILNGAFSALQGIVALLGSNGYYVLAGGSLFLFDLTGWGWWNLLIGLLLLFTGIALFSGATWARVIAIIIAGLSALGQLFLVPAQPWWSVIVIGIDILVIYAITAHGREMTHESEPA</sequence>
<feature type="transmembrane region" description="Helical" evidence="1">
    <location>
        <begin position="82"/>
        <end position="101"/>
    </location>
</feature>
<feature type="transmembrane region" description="Helical" evidence="1">
    <location>
        <begin position="12"/>
        <end position="38"/>
    </location>
</feature>
<evidence type="ECO:0000313" key="4">
    <source>
        <dbReference type="Proteomes" id="UP000431080"/>
    </source>
</evidence>